<reference evidence="2 3" key="1">
    <citation type="journal article" date="2011" name="J. Bacteriol.">
        <title>Complete genome sequence of 'Vulcanisaeta moutnovskia' strain 768-28, a novel member of the hyperthermophilic crenarchaeal genus vulcanisaeta.</title>
        <authorList>
            <person name="Gumerov V.M."/>
            <person name="Mardanov A.V."/>
            <person name="Beletsky A.V."/>
            <person name="Prokofeva M.I."/>
            <person name="Bonch-Osmolovskaya E.A."/>
            <person name="Ravin N.V."/>
            <person name="Skryabin K.G."/>
        </authorList>
    </citation>
    <scope>NUCLEOTIDE SEQUENCE [LARGE SCALE GENOMIC DNA]</scope>
    <source>
        <strain evidence="2 3">768-28</strain>
    </source>
</reference>
<keyword evidence="1" id="KW-1133">Transmembrane helix</keyword>
<dbReference type="AlphaFoldDB" id="F0QT23"/>
<accession>F0QT23</accession>
<keyword evidence="1" id="KW-0812">Transmembrane</keyword>
<keyword evidence="3" id="KW-1185">Reference proteome</keyword>
<dbReference type="HOGENOM" id="CLU_161777_0_0_2"/>
<dbReference type="KEGG" id="vmo:VMUT_1407"/>
<name>F0QT23_VULM7</name>
<feature type="transmembrane region" description="Helical" evidence="1">
    <location>
        <begin position="6"/>
        <end position="25"/>
    </location>
</feature>
<sequence length="120" mass="13383">MDLGFRVGGGILSIAWAGIHTILGLDLMRIMSLAVVGYFFLIDAVLSIVIAIVLLIGFRLLFIPALAFWWANYLLLTESRVFPAPVLGFPLHTYNPYVVVTFILDILLIIIVTALCIHRR</sequence>
<dbReference type="EMBL" id="CP002529">
    <property type="protein sequence ID" value="ADY01612.1"/>
    <property type="molecule type" value="Genomic_DNA"/>
</dbReference>
<dbReference type="STRING" id="985053.VMUT_1407"/>
<evidence type="ECO:0000256" key="1">
    <source>
        <dbReference type="SAM" id="Phobius"/>
    </source>
</evidence>
<dbReference type="Proteomes" id="UP000007485">
    <property type="component" value="Chromosome"/>
</dbReference>
<feature type="transmembrane region" description="Helical" evidence="1">
    <location>
        <begin position="37"/>
        <end position="70"/>
    </location>
</feature>
<gene>
    <name evidence="2" type="ordered locus">VMUT_1407</name>
</gene>
<feature type="transmembrane region" description="Helical" evidence="1">
    <location>
        <begin position="97"/>
        <end position="117"/>
    </location>
</feature>
<proteinExistence type="predicted"/>
<keyword evidence="1" id="KW-0472">Membrane</keyword>
<evidence type="ECO:0000313" key="3">
    <source>
        <dbReference type="Proteomes" id="UP000007485"/>
    </source>
</evidence>
<organism evidence="2 3">
    <name type="scientific">Vulcanisaeta moutnovskia (strain 768-28)</name>
    <dbReference type="NCBI Taxonomy" id="985053"/>
    <lineage>
        <taxon>Archaea</taxon>
        <taxon>Thermoproteota</taxon>
        <taxon>Thermoprotei</taxon>
        <taxon>Thermoproteales</taxon>
        <taxon>Thermoproteaceae</taxon>
        <taxon>Vulcanisaeta</taxon>
    </lineage>
</organism>
<dbReference type="eggNOG" id="arCOG03868">
    <property type="taxonomic scope" value="Archaea"/>
</dbReference>
<evidence type="ECO:0000313" key="2">
    <source>
        <dbReference type="EMBL" id="ADY01612.1"/>
    </source>
</evidence>
<protein>
    <submittedName>
        <fullName evidence="2">Uncharacterized protein</fullName>
    </submittedName>
</protein>